<dbReference type="InterPro" id="IPR021858">
    <property type="entry name" value="Fun_TF"/>
</dbReference>
<dbReference type="OrthoDB" id="1919336at2759"/>
<evidence type="ECO:0000313" key="5">
    <source>
        <dbReference type="Proteomes" id="UP000775872"/>
    </source>
</evidence>
<keyword evidence="5" id="KW-1185">Reference proteome</keyword>
<dbReference type="Proteomes" id="UP000775872">
    <property type="component" value="Unassembled WGS sequence"/>
</dbReference>
<comment type="subcellular location">
    <subcellularLocation>
        <location evidence="1">Nucleus</location>
    </subcellularLocation>
</comment>
<dbReference type="GO" id="GO:0008270">
    <property type="term" value="F:zinc ion binding"/>
    <property type="evidence" value="ECO:0007669"/>
    <property type="project" value="InterPro"/>
</dbReference>
<dbReference type="Gene3D" id="4.10.240.10">
    <property type="entry name" value="Zn(2)-C6 fungal-type DNA-binding domain"/>
    <property type="match status" value="1"/>
</dbReference>
<keyword evidence="2" id="KW-0539">Nucleus</keyword>
<dbReference type="GO" id="GO:0000981">
    <property type="term" value="F:DNA-binding transcription factor activity, RNA polymerase II-specific"/>
    <property type="evidence" value="ECO:0007669"/>
    <property type="project" value="InterPro"/>
</dbReference>
<evidence type="ECO:0000259" key="3">
    <source>
        <dbReference type="PROSITE" id="PS50048"/>
    </source>
</evidence>
<dbReference type="Pfam" id="PF11951">
    <property type="entry name" value="Fungal_trans_2"/>
    <property type="match status" value="1"/>
</dbReference>
<feature type="domain" description="Zn(2)-C6 fungal-type" evidence="3">
    <location>
        <begin position="20"/>
        <end position="50"/>
    </location>
</feature>
<evidence type="ECO:0000256" key="2">
    <source>
        <dbReference type="ARBA" id="ARBA00023242"/>
    </source>
</evidence>
<dbReference type="PROSITE" id="PS00463">
    <property type="entry name" value="ZN2_CY6_FUNGAL_1"/>
    <property type="match status" value="1"/>
</dbReference>
<organism evidence="4 5">
    <name type="scientific">Clonostachys solani</name>
    <dbReference type="NCBI Taxonomy" id="160281"/>
    <lineage>
        <taxon>Eukaryota</taxon>
        <taxon>Fungi</taxon>
        <taxon>Dikarya</taxon>
        <taxon>Ascomycota</taxon>
        <taxon>Pezizomycotina</taxon>
        <taxon>Sordariomycetes</taxon>
        <taxon>Hypocreomycetidae</taxon>
        <taxon>Hypocreales</taxon>
        <taxon>Bionectriaceae</taxon>
        <taxon>Clonostachys</taxon>
    </lineage>
</organism>
<dbReference type="Pfam" id="PF00172">
    <property type="entry name" value="Zn_clus"/>
    <property type="match status" value="1"/>
</dbReference>
<dbReference type="GO" id="GO:0045944">
    <property type="term" value="P:positive regulation of transcription by RNA polymerase II"/>
    <property type="evidence" value="ECO:0007669"/>
    <property type="project" value="TreeGrafter"/>
</dbReference>
<dbReference type="PANTHER" id="PTHR37534">
    <property type="entry name" value="TRANSCRIPTIONAL ACTIVATOR PROTEIN UGA3"/>
    <property type="match status" value="1"/>
</dbReference>
<dbReference type="SUPFAM" id="SSF57701">
    <property type="entry name" value="Zn2/Cys6 DNA-binding domain"/>
    <property type="match status" value="1"/>
</dbReference>
<proteinExistence type="predicted"/>
<dbReference type="AlphaFoldDB" id="A0A9P0EP96"/>
<dbReference type="PROSITE" id="PS50048">
    <property type="entry name" value="ZN2_CY6_FUNGAL_2"/>
    <property type="match status" value="1"/>
</dbReference>
<protein>
    <recommendedName>
        <fullName evidence="3">Zn(2)-C6 fungal-type domain-containing protein</fullName>
    </recommendedName>
</protein>
<dbReference type="InterPro" id="IPR036864">
    <property type="entry name" value="Zn2-C6_fun-type_DNA-bd_sf"/>
</dbReference>
<evidence type="ECO:0000256" key="1">
    <source>
        <dbReference type="ARBA" id="ARBA00004123"/>
    </source>
</evidence>
<reference evidence="4" key="1">
    <citation type="submission" date="2021-10" db="EMBL/GenBank/DDBJ databases">
        <authorList>
            <person name="Piombo E."/>
        </authorList>
    </citation>
    <scope>NUCLEOTIDE SEQUENCE</scope>
</reference>
<name>A0A9P0EP96_9HYPO</name>
<comment type="caution">
    <text evidence="4">The sequence shown here is derived from an EMBL/GenBank/DDBJ whole genome shotgun (WGS) entry which is preliminary data.</text>
</comment>
<dbReference type="SMART" id="SM00066">
    <property type="entry name" value="GAL4"/>
    <property type="match status" value="1"/>
</dbReference>
<accession>A0A9P0EP96</accession>
<gene>
    <name evidence="4" type="ORF">CSOL1703_00005863</name>
</gene>
<dbReference type="GO" id="GO:0000976">
    <property type="term" value="F:transcription cis-regulatory region binding"/>
    <property type="evidence" value="ECO:0007669"/>
    <property type="project" value="TreeGrafter"/>
</dbReference>
<dbReference type="EMBL" id="CABFOC020000063">
    <property type="protein sequence ID" value="CAH0055929.1"/>
    <property type="molecule type" value="Genomic_DNA"/>
</dbReference>
<sequence>MSTTDNGNREPRQLRRTTTGCLTCRLRKKKCDEVRPQCTACARNGIPCEWRDSPARRKPRVRRKQGYNKDFALPQQITGMMTVFAVPSTDLTERLISHFIVSSPIWISSIHRGQGARFLEHVMPHALNDPLILDCVLTVAAEDLSKFSDRPKELEQLSCEYYRLALAKLPTLINKETEAMQTTTGIHSGECCERLLTHLNGAAMLLSRSLCRTPDDPDLFGFLLELFCYFYTLAASTHSSRLSLDFSLFAAIFACPWLKGHRNHGMLLGDHPELFLLIYRLFSLLQQAPASHQDKELFHSQVRVIQSDLWALYMDDSANTASGSGVDMGILVSELYFWACQLETERVLHPEWAKEEAGIQSIVSTFMSVLEAVPADDSANGVLCWPLFVVGLCAVSVRHQTVILARFKTIHAGWRSPIPLQTSKYLATRWREERERTEAAAFPGWEDAATSLAQLDLPVILPILGKARNPSGEWDALGAT</sequence>
<dbReference type="InterPro" id="IPR001138">
    <property type="entry name" value="Zn2Cys6_DnaBD"/>
</dbReference>
<evidence type="ECO:0000313" key="4">
    <source>
        <dbReference type="EMBL" id="CAH0055929.1"/>
    </source>
</evidence>
<dbReference type="CDD" id="cd00067">
    <property type="entry name" value="GAL4"/>
    <property type="match status" value="1"/>
</dbReference>
<dbReference type="PANTHER" id="PTHR37534:SF16">
    <property type="entry name" value="ZN(II)2CYS6 TRANSCRIPTION FACTOR (EUROFUNG)-RELATED"/>
    <property type="match status" value="1"/>
</dbReference>
<dbReference type="GO" id="GO:0005634">
    <property type="term" value="C:nucleus"/>
    <property type="evidence" value="ECO:0007669"/>
    <property type="project" value="UniProtKB-SubCell"/>
</dbReference>